<organism evidence="2 3">
    <name type="scientific">Psychrilyobacter piezotolerans</name>
    <dbReference type="NCBI Taxonomy" id="2293438"/>
    <lineage>
        <taxon>Bacteria</taxon>
        <taxon>Fusobacteriati</taxon>
        <taxon>Fusobacteriota</taxon>
        <taxon>Fusobacteriia</taxon>
        <taxon>Fusobacteriales</taxon>
        <taxon>Fusobacteriaceae</taxon>
        <taxon>Psychrilyobacter</taxon>
    </lineage>
</organism>
<evidence type="ECO:0000313" key="3">
    <source>
        <dbReference type="Proteomes" id="UP000263486"/>
    </source>
</evidence>
<accession>A0ABX9KEB8</accession>
<dbReference type="RefSeq" id="WP_114643239.1">
    <property type="nucleotide sequence ID" value="NZ_JAACIO010000024.1"/>
</dbReference>
<dbReference type="Gene3D" id="3.10.180.10">
    <property type="entry name" value="2,3-Dihydroxybiphenyl 1,2-Dioxygenase, domain 1"/>
    <property type="match status" value="1"/>
</dbReference>
<dbReference type="SUPFAM" id="SSF54593">
    <property type="entry name" value="Glyoxalase/Bleomycin resistance protein/Dihydroxybiphenyl dioxygenase"/>
    <property type="match status" value="1"/>
</dbReference>
<keyword evidence="3" id="KW-1185">Reference proteome</keyword>
<evidence type="ECO:0000259" key="1">
    <source>
        <dbReference type="Pfam" id="PF00903"/>
    </source>
</evidence>
<proteinExistence type="predicted"/>
<protein>
    <submittedName>
        <fullName evidence="2">Bleomycin resistance family protein</fullName>
    </submittedName>
</protein>
<gene>
    <name evidence="2" type="ORF">DYH56_12635</name>
</gene>
<dbReference type="EMBL" id="QUAJ01000026">
    <property type="protein sequence ID" value="REI40017.1"/>
    <property type="molecule type" value="Genomic_DNA"/>
</dbReference>
<dbReference type="Proteomes" id="UP000263486">
    <property type="component" value="Unassembled WGS sequence"/>
</dbReference>
<name>A0ABX9KEB8_9FUSO</name>
<feature type="domain" description="Glyoxalase/fosfomycin resistance/dioxygenase" evidence="1">
    <location>
        <begin position="10"/>
        <end position="132"/>
    </location>
</feature>
<comment type="caution">
    <text evidence="2">The sequence shown here is derived from an EMBL/GenBank/DDBJ whole genome shotgun (WGS) entry which is preliminary data.</text>
</comment>
<dbReference type="InterPro" id="IPR029068">
    <property type="entry name" value="Glyas_Bleomycin-R_OHBP_Dase"/>
</dbReference>
<evidence type="ECO:0000313" key="2">
    <source>
        <dbReference type="EMBL" id="REI40017.1"/>
    </source>
</evidence>
<sequence length="139" mass="16200">MKLKKLMPNMIVNDVRETVEFYGEILGFKLNMAVPENTETIENELKEDKTYSYAMVSRDEVCIMFVKKGVFEEDRLLLKDEPIGGSVSFYIDVDDVNEIYSSVKDRADIVIDLRTAWYGMEEFYMRDCNGYILGFAEKK</sequence>
<reference evidence="2 3" key="1">
    <citation type="submission" date="2018-08" db="EMBL/GenBank/DDBJ databases">
        <title>Draft genome sequence of Psychrilyobacter sp. strain SD5 isolated from Black Sea water.</title>
        <authorList>
            <person name="Yadav S."/>
            <person name="Villanueva L."/>
            <person name="Damste J.S.S."/>
        </authorList>
    </citation>
    <scope>NUCLEOTIDE SEQUENCE [LARGE SCALE GENOMIC DNA]</scope>
    <source>
        <strain evidence="2 3">SD5</strain>
    </source>
</reference>
<dbReference type="InterPro" id="IPR004360">
    <property type="entry name" value="Glyas_Fos-R_dOase_dom"/>
</dbReference>
<dbReference type="Pfam" id="PF00903">
    <property type="entry name" value="Glyoxalase"/>
    <property type="match status" value="1"/>
</dbReference>